<proteinExistence type="predicted"/>
<evidence type="ECO:0000313" key="3">
    <source>
        <dbReference type="Proteomes" id="UP000198868"/>
    </source>
</evidence>
<protein>
    <submittedName>
        <fullName evidence="1">Uncharacterized protein</fullName>
    </submittedName>
</protein>
<evidence type="ECO:0000313" key="1">
    <source>
        <dbReference type="EMBL" id="CUW07181.1"/>
    </source>
</evidence>
<dbReference type="EMBL" id="FBTU01000008">
    <property type="protein sequence ID" value="CUW07181.1"/>
    <property type="molecule type" value="Genomic_DNA"/>
</dbReference>
<dbReference type="EMBL" id="FBTB01000018">
    <property type="protein sequence ID" value="CUW14145.1"/>
    <property type="molecule type" value="Genomic_DNA"/>
</dbReference>
<sequence>MPLEQQIFREYYTDTFRHSKFYPLKIQLKSSKKAIDYKKNF</sequence>
<reference evidence="3 4" key="1">
    <citation type="submission" date="2015-12" db="EMBL/GenBank/DDBJ databases">
        <authorList>
            <person name="Andreevskaya M."/>
        </authorList>
    </citation>
    <scope>NUCLEOTIDE SEQUENCE [LARGE SCALE GENOMIC DNA]</scope>
    <source>
        <strain evidence="2 4">KSL4-2</strain>
        <strain evidence="1 3">PL111</strain>
    </source>
</reference>
<dbReference type="Proteomes" id="UP000198868">
    <property type="component" value="Unassembled WGS sequence"/>
</dbReference>
<organism evidence="1 3">
    <name type="scientific">Leuconostoc inhae</name>
    <dbReference type="NCBI Taxonomy" id="178001"/>
    <lineage>
        <taxon>Bacteria</taxon>
        <taxon>Bacillati</taxon>
        <taxon>Bacillota</taxon>
        <taxon>Bacilli</taxon>
        <taxon>Lactobacillales</taxon>
        <taxon>Lactobacillaceae</taxon>
        <taxon>Leuconostoc</taxon>
    </lineage>
</organism>
<accession>A0AAN2QUI8</accession>
<dbReference type="Proteomes" id="UP000199047">
    <property type="component" value="Unassembled WGS sequence"/>
</dbReference>
<evidence type="ECO:0000313" key="4">
    <source>
        <dbReference type="Proteomes" id="UP000199047"/>
    </source>
</evidence>
<dbReference type="AlphaFoldDB" id="A0AAN2QUI8"/>
<name>A0AAN2QUI8_9LACO</name>
<evidence type="ECO:0000313" key="2">
    <source>
        <dbReference type="EMBL" id="CUW14145.1"/>
    </source>
</evidence>
<gene>
    <name evidence="2" type="ORF">KSL4_0730</name>
    <name evidence="1" type="ORF">PL111_1136</name>
</gene>
<keyword evidence="4" id="KW-1185">Reference proteome</keyword>
<comment type="caution">
    <text evidence="1">The sequence shown here is derived from an EMBL/GenBank/DDBJ whole genome shotgun (WGS) entry which is preliminary data.</text>
</comment>